<dbReference type="Proteomes" id="UP000004459">
    <property type="component" value="Unassembled WGS sequence"/>
</dbReference>
<evidence type="ECO:0000313" key="2">
    <source>
        <dbReference type="Proteomes" id="UP000004459"/>
    </source>
</evidence>
<comment type="caution">
    <text evidence="1">The sequence shown here is derived from an EMBL/GenBank/DDBJ whole genome shotgun (WGS) entry which is preliminary data.</text>
</comment>
<dbReference type="PATRIC" id="fig|411475.3.peg.3009"/>
<proteinExistence type="predicted"/>
<accession>G9YVC3</accession>
<organism evidence="1 2">
    <name type="scientific">Flavonifractor plautii ATCC 29863</name>
    <dbReference type="NCBI Taxonomy" id="411475"/>
    <lineage>
        <taxon>Bacteria</taxon>
        <taxon>Bacillati</taxon>
        <taxon>Bacillota</taxon>
        <taxon>Clostridia</taxon>
        <taxon>Eubacteriales</taxon>
        <taxon>Oscillospiraceae</taxon>
        <taxon>Flavonifractor</taxon>
    </lineage>
</organism>
<dbReference type="AlphaFoldDB" id="G9YVC3"/>
<sequence>MLWSETHPKISKEDALMKKIETHPSPEKLLQQVTEEAINALALGGPDKIGDEAPIEAGVKLIAKAWGLPQESLQASLDLLEKERQLLRGGSGEDALPDSELLEPYDGRMIVELLWGLFETAIKLEDAAMHNLALLMAESLGLDSWIAECGPSKI</sequence>
<reference evidence="1 2" key="1">
    <citation type="submission" date="2011-08" db="EMBL/GenBank/DDBJ databases">
        <authorList>
            <person name="Weinstock G."/>
            <person name="Sodergren E."/>
            <person name="Clifton S."/>
            <person name="Fulton L."/>
            <person name="Fulton B."/>
            <person name="Courtney L."/>
            <person name="Fronick C."/>
            <person name="Harrison M."/>
            <person name="Strong C."/>
            <person name="Farmer C."/>
            <person name="Delahaunty K."/>
            <person name="Markovic C."/>
            <person name="Hall O."/>
            <person name="Minx P."/>
            <person name="Tomlinson C."/>
            <person name="Mitreva M."/>
            <person name="Hou S."/>
            <person name="Chen J."/>
            <person name="Wollam A."/>
            <person name="Pepin K.H."/>
            <person name="Johnson M."/>
            <person name="Bhonagiri V."/>
            <person name="Zhang X."/>
            <person name="Suruliraj S."/>
            <person name="Warren W."/>
            <person name="Chinwalla A."/>
            <person name="Mardis E.R."/>
            <person name="Wilson R.K."/>
        </authorList>
    </citation>
    <scope>NUCLEOTIDE SEQUENCE [LARGE SCALE GENOMIC DNA]</scope>
    <source>
        <strain evidence="1 2">ATCC 29863</strain>
    </source>
</reference>
<dbReference type="HOGENOM" id="CLU_1812426_0_0_9"/>
<protein>
    <submittedName>
        <fullName evidence="1">Uncharacterized protein</fullName>
    </submittedName>
</protein>
<dbReference type="EMBL" id="AGCK01000285">
    <property type="protein sequence ID" value="EHM40643.1"/>
    <property type="molecule type" value="Genomic_DNA"/>
</dbReference>
<gene>
    <name evidence="1" type="ORF">HMPREF0372_03488</name>
</gene>
<evidence type="ECO:0000313" key="1">
    <source>
        <dbReference type="EMBL" id="EHM40643.1"/>
    </source>
</evidence>
<name>G9YVC3_FLAPL</name>